<accession>A0A9W9VEV7</accession>
<dbReference type="InterPro" id="IPR013087">
    <property type="entry name" value="Znf_C2H2_type"/>
</dbReference>
<dbReference type="PROSITE" id="PS50048">
    <property type="entry name" value="ZN2_CY6_FUNGAL_2"/>
    <property type="match status" value="1"/>
</dbReference>
<reference evidence="13" key="1">
    <citation type="submission" date="2022-12" db="EMBL/GenBank/DDBJ databases">
        <authorList>
            <person name="Petersen C."/>
        </authorList>
    </citation>
    <scope>NUCLEOTIDE SEQUENCE</scope>
    <source>
        <strain evidence="13">IBT 29677</strain>
    </source>
</reference>
<dbReference type="Pfam" id="PF00096">
    <property type="entry name" value="zf-C2H2"/>
    <property type="match status" value="1"/>
</dbReference>
<protein>
    <recommendedName>
        <fullName evidence="15">C2H2 finger domain protein (Zms1)</fullName>
    </recommendedName>
</protein>
<dbReference type="OrthoDB" id="10018191at2759"/>
<comment type="caution">
    <text evidence="13">The sequence shown here is derived from an EMBL/GenBank/DDBJ whole genome shotgun (WGS) entry which is preliminary data.</text>
</comment>
<comment type="subcellular location">
    <subcellularLocation>
        <location evidence="1">Nucleus</location>
    </subcellularLocation>
</comment>
<keyword evidence="3" id="KW-0677">Repeat</keyword>
<dbReference type="InterPro" id="IPR036236">
    <property type="entry name" value="Znf_C2H2_sf"/>
</dbReference>
<dbReference type="SMART" id="SM00355">
    <property type="entry name" value="ZnF_C2H2"/>
    <property type="match status" value="2"/>
</dbReference>
<dbReference type="SMART" id="SM00066">
    <property type="entry name" value="GAL4"/>
    <property type="match status" value="1"/>
</dbReference>
<dbReference type="Proteomes" id="UP001147747">
    <property type="component" value="Unassembled WGS sequence"/>
</dbReference>
<keyword evidence="4 10" id="KW-0863">Zinc-finger</keyword>
<dbReference type="SUPFAM" id="SSF57701">
    <property type="entry name" value="Zn2/Cys6 DNA-binding domain"/>
    <property type="match status" value="1"/>
</dbReference>
<dbReference type="RefSeq" id="XP_056481960.1">
    <property type="nucleotide sequence ID" value="XM_056638453.1"/>
</dbReference>
<organism evidence="13 14">
    <name type="scientific">Penicillium cosmopolitanum</name>
    <dbReference type="NCBI Taxonomy" id="1131564"/>
    <lineage>
        <taxon>Eukaryota</taxon>
        <taxon>Fungi</taxon>
        <taxon>Dikarya</taxon>
        <taxon>Ascomycota</taxon>
        <taxon>Pezizomycotina</taxon>
        <taxon>Eurotiomycetes</taxon>
        <taxon>Eurotiomycetidae</taxon>
        <taxon>Eurotiales</taxon>
        <taxon>Aspergillaceae</taxon>
        <taxon>Penicillium</taxon>
    </lineage>
</organism>
<feature type="domain" description="C2H2-type" evidence="12">
    <location>
        <begin position="8"/>
        <end position="35"/>
    </location>
</feature>
<dbReference type="GO" id="GO:0000981">
    <property type="term" value="F:DNA-binding transcription factor activity, RNA polymerase II-specific"/>
    <property type="evidence" value="ECO:0007669"/>
    <property type="project" value="InterPro"/>
</dbReference>
<dbReference type="GO" id="GO:0000978">
    <property type="term" value="F:RNA polymerase II cis-regulatory region sequence-specific DNA binding"/>
    <property type="evidence" value="ECO:0007669"/>
    <property type="project" value="InterPro"/>
</dbReference>
<dbReference type="PANTHER" id="PTHR40626:SF8">
    <property type="entry name" value="C2H2 FINGER DOMAIN TRANSCRIPTION FACTOR (EUROFUNG)-RELATED"/>
    <property type="match status" value="1"/>
</dbReference>
<keyword evidence="9" id="KW-0539">Nucleus</keyword>
<keyword evidence="7" id="KW-0238">DNA-binding</keyword>
<evidence type="ECO:0000256" key="1">
    <source>
        <dbReference type="ARBA" id="ARBA00004123"/>
    </source>
</evidence>
<dbReference type="Gene3D" id="4.10.240.10">
    <property type="entry name" value="Zn(2)-C6 fungal-type DNA-binding domain"/>
    <property type="match status" value="1"/>
</dbReference>
<dbReference type="GO" id="GO:0006351">
    <property type="term" value="P:DNA-templated transcription"/>
    <property type="evidence" value="ECO:0007669"/>
    <property type="project" value="InterPro"/>
</dbReference>
<dbReference type="Gene3D" id="3.30.160.60">
    <property type="entry name" value="Classic Zinc Finger"/>
    <property type="match status" value="2"/>
</dbReference>
<reference evidence="13" key="2">
    <citation type="journal article" date="2023" name="IMA Fungus">
        <title>Comparative genomic study of the Penicillium genus elucidates a diverse pangenome and 15 lateral gene transfer events.</title>
        <authorList>
            <person name="Petersen C."/>
            <person name="Sorensen T."/>
            <person name="Nielsen M.R."/>
            <person name="Sondergaard T.E."/>
            <person name="Sorensen J.L."/>
            <person name="Fitzpatrick D.A."/>
            <person name="Frisvad J.C."/>
            <person name="Nielsen K.L."/>
        </authorList>
    </citation>
    <scope>NUCLEOTIDE SEQUENCE</scope>
    <source>
        <strain evidence="13">IBT 29677</strain>
    </source>
</reference>
<evidence type="ECO:0000256" key="6">
    <source>
        <dbReference type="ARBA" id="ARBA00023015"/>
    </source>
</evidence>
<dbReference type="GO" id="GO:0008270">
    <property type="term" value="F:zinc ion binding"/>
    <property type="evidence" value="ECO:0007669"/>
    <property type="project" value="UniProtKB-KW"/>
</dbReference>
<evidence type="ECO:0008006" key="15">
    <source>
        <dbReference type="Google" id="ProtNLM"/>
    </source>
</evidence>
<feature type="domain" description="C2H2-type" evidence="12">
    <location>
        <begin position="36"/>
        <end position="65"/>
    </location>
</feature>
<dbReference type="PROSITE" id="PS50157">
    <property type="entry name" value="ZINC_FINGER_C2H2_2"/>
    <property type="match status" value="2"/>
</dbReference>
<dbReference type="PANTHER" id="PTHR40626">
    <property type="entry name" value="MIP31509P"/>
    <property type="match status" value="1"/>
</dbReference>
<dbReference type="EMBL" id="JAPZBU010000012">
    <property type="protein sequence ID" value="KAJ5376930.1"/>
    <property type="molecule type" value="Genomic_DNA"/>
</dbReference>
<dbReference type="InterPro" id="IPR051059">
    <property type="entry name" value="VerF-like"/>
</dbReference>
<keyword evidence="2" id="KW-0479">Metal-binding</keyword>
<evidence type="ECO:0000259" key="12">
    <source>
        <dbReference type="PROSITE" id="PS50157"/>
    </source>
</evidence>
<dbReference type="PROSITE" id="PS00463">
    <property type="entry name" value="ZN2_CY6_FUNGAL_1"/>
    <property type="match status" value="1"/>
</dbReference>
<evidence type="ECO:0000256" key="5">
    <source>
        <dbReference type="ARBA" id="ARBA00022833"/>
    </source>
</evidence>
<evidence type="ECO:0000256" key="10">
    <source>
        <dbReference type="PROSITE-ProRule" id="PRU00042"/>
    </source>
</evidence>
<dbReference type="GeneID" id="81377433"/>
<dbReference type="CDD" id="cd00067">
    <property type="entry name" value="GAL4"/>
    <property type="match status" value="1"/>
</dbReference>
<sequence>MKPADKHFRCTVCQRGFTRIDHLKRHHLRHSGQKPYSCVFCNEAFARCDNLRDHYNDCAQRGDRQVPETGQRGRRRHACQSCTSMKLRCDGASPCGSCVKRGLDCNNERLIRADAHHDLDDPMTRPPAHTKPEIFDQPSDRGSIKFLLNGGTDSFTEQFRLPPRDDRARGMEFHNQVGLQEAAGGMFPYSMQENRSEFPPPIGGPDPSSLQFFQDTFLDFFNGPFGDNQKSLEDPYTARIDFNTPGKDPSLAMQSDPAVFEPEQPFAMALVQSILARAWTVPLDPKAQEEISSGLNFLLTTARIRKFLSLYFRYWQNNCSIFHVPSFDPETTSLPLLAAVTFMGAMYSTDPRETYIAKRVLDFAELFVFSSPVFSPETEVASVFSGHKTPEEDDNDWVKFQNFLAGLIITVVQYWAGSRASRNRAMENRFSEIVKIARRLDLVKCRHQPHEQLQEHLWIQTECRIRAISVISLLDCAFFFYQNYPCRLTHSEMECELPCEESVFQAEHPFSEPSFRFNRDITIYSAFQNLFEPVKQEGQSADIYDMGLTVLDTFILIHVLFAFINTHMTLVGLLKRQSSVIHALQNTTHGDGSRSMIPEDSLLISIRTALNRWRYYWLAVRSQVSNDEWASMGFYKNGYNFWLVSQLLITNKDAVDVILQMEVHCEDKLEKLKVLLKDEQD</sequence>
<evidence type="ECO:0000256" key="8">
    <source>
        <dbReference type="ARBA" id="ARBA00023163"/>
    </source>
</evidence>
<dbReference type="GO" id="GO:0005634">
    <property type="term" value="C:nucleus"/>
    <property type="evidence" value="ECO:0007669"/>
    <property type="project" value="UniProtKB-SubCell"/>
</dbReference>
<evidence type="ECO:0000313" key="13">
    <source>
        <dbReference type="EMBL" id="KAJ5376930.1"/>
    </source>
</evidence>
<dbReference type="SUPFAM" id="SSF57667">
    <property type="entry name" value="beta-beta-alpha zinc fingers"/>
    <property type="match status" value="1"/>
</dbReference>
<dbReference type="PROSITE" id="PS00028">
    <property type="entry name" value="ZINC_FINGER_C2H2_1"/>
    <property type="match status" value="1"/>
</dbReference>
<dbReference type="InterPro" id="IPR001138">
    <property type="entry name" value="Zn2Cys6_DnaBD"/>
</dbReference>
<feature type="domain" description="Zn(2)-C6 fungal-type" evidence="11">
    <location>
        <begin position="78"/>
        <end position="105"/>
    </location>
</feature>
<evidence type="ECO:0000256" key="3">
    <source>
        <dbReference type="ARBA" id="ARBA00022737"/>
    </source>
</evidence>
<evidence type="ECO:0000313" key="14">
    <source>
        <dbReference type="Proteomes" id="UP001147747"/>
    </source>
</evidence>
<evidence type="ECO:0000256" key="4">
    <source>
        <dbReference type="ARBA" id="ARBA00022771"/>
    </source>
</evidence>
<proteinExistence type="predicted"/>
<evidence type="ECO:0000259" key="11">
    <source>
        <dbReference type="PROSITE" id="PS50048"/>
    </source>
</evidence>
<evidence type="ECO:0000256" key="7">
    <source>
        <dbReference type="ARBA" id="ARBA00023125"/>
    </source>
</evidence>
<keyword evidence="8" id="KW-0804">Transcription</keyword>
<dbReference type="GO" id="GO:0000785">
    <property type="term" value="C:chromatin"/>
    <property type="evidence" value="ECO:0007669"/>
    <property type="project" value="TreeGrafter"/>
</dbReference>
<dbReference type="CDD" id="cd12148">
    <property type="entry name" value="fungal_TF_MHR"/>
    <property type="match status" value="1"/>
</dbReference>
<evidence type="ECO:0000256" key="2">
    <source>
        <dbReference type="ARBA" id="ARBA00022723"/>
    </source>
</evidence>
<dbReference type="Pfam" id="PF04082">
    <property type="entry name" value="Fungal_trans"/>
    <property type="match status" value="1"/>
</dbReference>
<keyword evidence="5" id="KW-0862">Zinc</keyword>
<keyword evidence="6" id="KW-0805">Transcription regulation</keyword>
<dbReference type="InterPro" id="IPR007219">
    <property type="entry name" value="XnlR_reg_dom"/>
</dbReference>
<dbReference type="InterPro" id="IPR036864">
    <property type="entry name" value="Zn2-C6_fun-type_DNA-bd_sf"/>
</dbReference>
<evidence type="ECO:0000256" key="9">
    <source>
        <dbReference type="ARBA" id="ARBA00023242"/>
    </source>
</evidence>
<dbReference type="Pfam" id="PF00172">
    <property type="entry name" value="Zn_clus"/>
    <property type="match status" value="1"/>
</dbReference>
<name>A0A9W9VEV7_9EURO</name>
<gene>
    <name evidence="13" type="ORF">N7509_013816</name>
</gene>
<dbReference type="AlphaFoldDB" id="A0A9W9VEV7"/>
<keyword evidence="14" id="KW-1185">Reference proteome</keyword>